<evidence type="ECO:0000313" key="10">
    <source>
        <dbReference type="Proteomes" id="UP001151760"/>
    </source>
</evidence>
<feature type="compositionally biased region" description="Low complexity" evidence="7">
    <location>
        <begin position="1"/>
        <end position="19"/>
    </location>
</feature>
<dbReference type="InterPro" id="IPR036397">
    <property type="entry name" value="RNaseH_sf"/>
</dbReference>
<evidence type="ECO:0000256" key="6">
    <source>
        <dbReference type="ARBA" id="ARBA00022918"/>
    </source>
</evidence>
<dbReference type="PROSITE" id="PS50994">
    <property type="entry name" value="INTEGRASE"/>
    <property type="match status" value="1"/>
</dbReference>
<evidence type="ECO:0000256" key="7">
    <source>
        <dbReference type="SAM" id="MobiDB-lite"/>
    </source>
</evidence>
<reference evidence="9" key="1">
    <citation type="journal article" date="2022" name="Int. J. Mol. Sci.">
        <title>Draft Genome of Tanacetum Coccineum: Genomic Comparison of Closely Related Tanacetum-Family Plants.</title>
        <authorList>
            <person name="Yamashiro T."/>
            <person name="Shiraishi A."/>
            <person name="Nakayama K."/>
            <person name="Satake H."/>
        </authorList>
    </citation>
    <scope>NUCLEOTIDE SEQUENCE</scope>
</reference>
<dbReference type="InterPro" id="IPR041373">
    <property type="entry name" value="RT_RNaseH"/>
</dbReference>
<dbReference type="Proteomes" id="UP001151760">
    <property type="component" value="Unassembled WGS sequence"/>
</dbReference>
<keyword evidence="6 9" id="KW-0695">RNA-directed DNA polymerase</keyword>
<feature type="domain" description="Integrase catalytic" evidence="8">
    <location>
        <begin position="604"/>
        <end position="741"/>
    </location>
</feature>
<dbReference type="Gene3D" id="3.30.420.10">
    <property type="entry name" value="Ribonuclease H-like superfamily/Ribonuclease H"/>
    <property type="match status" value="1"/>
</dbReference>
<gene>
    <name evidence="9" type="ORF">Tco_1058062</name>
</gene>
<evidence type="ECO:0000256" key="5">
    <source>
        <dbReference type="ARBA" id="ARBA00022801"/>
    </source>
</evidence>
<evidence type="ECO:0000256" key="4">
    <source>
        <dbReference type="ARBA" id="ARBA00022759"/>
    </source>
</evidence>
<keyword evidence="1" id="KW-0808">Transferase</keyword>
<dbReference type="GO" id="GO:0003964">
    <property type="term" value="F:RNA-directed DNA polymerase activity"/>
    <property type="evidence" value="ECO:0007669"/>
    <property type="project" value="UniProtKB-KW"/>
</dbReference>
<dbReference type="InterPro" id="IPR001584">
    <property type="entry name" value="Integrase_cat-core"/>
</dbReference>
<dbReference type="SUPFAM" id="SSF53098">
    <property type="entry name" value="Ribonuclease H-like"/>
    <property type="match status" value="1"/>
</dbReference>
<keyword evidence="10" id="KW-1185">Reference proteome</keyword>
<keyword evidence="2" id="KW-0548">Nucleotidyltransferase</keyword>
<comment type="caution">
    <text evidence="9">The sequence shown here is derived from an EMBL/GenBank/DDBJ whole genome shotgun (WGS) entry which is preliminary data.</text>
</comment>
<evidence type="ECO:0000259" key="8">
    <source>
        <dbReference type="PROSITE" id="PS50994"/>
    </source>
</evidence>
<reference evidence="9" key="2">
    <citation type="submission" date="2022-01" db="EMBL/GenBank/DDBJ databases">
        <authorList>
            <person name="Yamashiro T."/>
            <person name="Shiraishi A."/>
            <person name="Satake H."/>
            <person name="Nakayama K."/>
        </authorList>
    </citation>
    <scope>NUCLEOTIDE SEQUENCE</scope>
</reference>
<organism evidence="9 10">
    <name type="scientific">Tanacetum coccineum</name>
    <dbReference type="NCBI Taxonomy" id="301880"/>
    <lineage>
        <taxon>Eukaryota</taxon>
        <taxon>Viridiplantae</taxon>
        <taxon>Streptophyta</taxon>
        <taxon>Embryophyta</taxon>
        <taxon>Tracheophyta</taxon>
        <taxon>Spermatophyta</taxon>
        <taxon>Magnoliopsida</taxon>
        <taxon>eudicotyledons</taxon>
        <taxon>Gunneridae</taxon>
        <taxon>Pentapetalae</taxon>
        <taxon>asterids</taxon>
        <taxon>campanulids</taxon>
        <taxon>Asterales</taxon>
        <taxon>Asteraceae</taxon>
        <taxon>Asteroideae</taxon>
        <taxon>Anthemideae</taxon>
        <taxon>Anthemidinae</taxon>
        <taxon>Tanacetum</taxon>
    </lineage>
</organism>
<dbReference type="PANTHER" id="PTHR34072:SF52">
    <property type="entry name" value="RIBONUCLEASE H"/>
    <property type="match status" value="1"/>
</dbReference>
<keyword evidence="5" id="KW-0378">Hydrolase</keyword>
<feature type="region of interest" description="Disordered" evidence="7">
    <location>
        <begin position="1"/>
        <end position="24"/>
    </location>
</feature>
<dbReference type="SUPFAM" id="SSF56672">
    <property type="entry name" value="DNA/RNA polymerases"/>
    <property type="match status" value="1"/>
</dbReference>
<proteinExistence type="predicted"/>
<dbReference type="InterPro" id="IPR043502">
    <property type="entry name" value="DNA/RNA_pol_sf"/>
</dbReference>
<sequence>MAPTMTTRNAGRRTAAPRGGRTGVDEVPEFSTIFAQQLQGLLPTIATKVGDRVSNQGNIGSQNDNAVDDNIHKDDRNVNVGNGRNGCSYKDFVACKPKEYDGKGSTVAYIRWVEKIEAVQDISGCGDNQKVKYSAGSLTSRALTWWNFKVSTRGRKAVVGMNWEYFKALMKEEYCLSNQMKRIKRYIYGLALQIRRMVAATRPRTIQSAILKAEVLTDEAVRNGSLKRSGERRGDGEESSKEGNVKVITRELGLEKCLPQSPILDCEAGPRMVNPLNAKNLTAARVSCYECGCTNHYKSACHRLNQVPGQGGNRPNQAMAIEGGQGRGNNGNLAHRRAFLMGAEKARQDPNIVTGMFSLNNHYATMLFDFGADYSFVSTTFVPLLDIEPSSLGFSYETKIASEQLLEINKLYVTKLRCNHRNGLLSRHRAEISCHKRVVQIPLPCGEMLRVYGEWPEEKVKRLISAKVEEPKLKDIAIIRNFFEFLGHVVNSDGIHVGPNKIEAVKKSEASKSPTEKHKKCVWGDEQEVAFQTLKDKLCLGYVLMQRGKVIAYASRQLKIHEKNYTTHDLQLGAVIEPFSDYDCEIRYHPGKANVVADALSRKERIKPRRARDMSMTIQSSIKGMKKDITLTGSGHDSIWVIMDRLTKSAYFLPIRVDFKIDRLARLHLNETVARNGVPILIISDRDGRFTSRFWKSMQEALGTCLDISTTYHPHTNGQSECEIQTLEDMLRACAIDFKGS</sequence>
<dbReference type="EMBL" id="BQNB010019287">
    <property type="protein sequence ID" value="GJT83720.1"/>
    <property type="molecule type" value="Genomic_DNA"/>
</dbReference>
<evidence type="ECO:0000256" key="1">
    <source>
        <dbReference type="ARBA" id="ARBA00022679"/>
    </source>
</evidence>
<protein>
    <submittedName>
        <fullName evidence="9">Reverse transcriptase domain-containing protein</fullName>
    </submittedName>
</protein>
<dbReference type="Pfam" id="PF17917">
    <property type="entry name" value="RT_RNaseH"/>
    <property type="match status" value="1"/>
</dbReference>
<dbReference type="PANTHER" id="PTHR34072">
    <property type="entry name" value="ENZYMATIC POLYPROTEIN-RELATED"/>
    <property type="match status" value="1"/>
</dbReference>
<keyword evidence="3" id="KW-0540">Nuclease</keyword>
<dbReference type="Pfam" id="PF08284">
    <property type="entry name" value="RVP_2"/>
    <property type="match status" value="1"/>
</dbReference>
<accession>A0ABQ5H747</accession>
<name>A0ABQ5H747_9ASTR</name>
<evidence type="ECO:0000313" key="9">
    <source>
        <dbReference type="EMBL" id="GJT83720.1"/>
    </source>
</evidence>
<evidence type="ECO:0000256" key="2">
    <source>
        <dbReference type="ARBA" id="ARBA00022695"/>
    </source>
</evidence>
<keyword evidence="4" id="KW-0255">Endonuclease</keyword>
<dbReference type="InterPro" id="IPR012337">
    <property type="entry name" value="RNaseH-like_sf"/>
</dbReference>
<evidence type="ECO:0000256" key="3">
    <source>
        <dbReference type="ARBA" id="ARBA00022722"/>
    </source>
</evidence>